<comment type="caution">
    <text evidence="1">The sequence shown here is derived from an EMBL/GenBank/DDBJ whole genome shotgun (WGS) entry which is preliminary data.</text>
</comment>
<dbReference type="Proteomes" id="UP001157502">
    <property type="component" value="Chromosome 35"/>
</dbReference>
<sequence>MSSKIPDAVQAEPHGCPQDQTGSSLSSLTGDQTTHTWKTPPQRPANRSRSWDASLQRESHQKMVGTLENACTVDNGEDKWYGKVIYNITVTVQDNRELNNTNQTTPDNLIMLYVVRGLLLCCLFLTCVVMWKKTKNSQAKHQTLKMNRNQDVEETRDL</sequence>
<accession>A0ACC2F444</accession>
<evidence type="ECO:0000313" key="2">
    <source>
        <dbReference type="Proteomes" id="UP001157502"/>
    </source>
</evidence>
<organism evidence="1 2">
    <name type="scientific">Dallia pectoralis</name>
    <name type="common">Alaska blackfish</name>
    <dbReference type="NCBI Taxonomy" id="75939"/>
    <lineage>
        <taxon>Eukaryota</taxon>
        <taxon>Metazoa</taxon>
        <taxon>Chordata</taxon>
        <taxon>Craniata</taxon>
        <taxon>Vertebrata</taxon>
        <taxon>Euteleostomi</taxon>
        <taxon>Actinopterygii</taxon>
        <taxon>Neopterygii</taxon>
        <taxon>Teleostei</taxon>
        <taxon>Protacanthopterygii</taxon>
        <taxon>Esociformes</taxon>
        <taxon>Umbridae</taxon>
        <taxon>Dallia</taxon>
    </lineage>
</organism>
<gene>
    <name evidence="1" type="ORF">DPEC_G00347590</name>
</gene>
<name>A0ACC2F444_DALPE</name>
<dbReference type="EMBL" id="CM055762">
    <property type="protein sequence ID" value="KAJ7986129.1"/>
    <property type="molecule type" value="Genomic_DNA"/>
</dbReference>
<protein>
    <submittedName>
        <fullName evidence="1">Uncharacterized protein</fullName>
    </submittedName>
</protein>
<evidence type="ECO:0000313" key="1">
    <source>
        <dbReference type="EMBL" id="KAJ7986129.1"/>
    </source>
</evidence>
<keyword evidence="2" id="KW-1185">Reference proteome</keyword>
<proteinExistence type="predicted"/>
<reference evidence="1" key="1">
    <citation type="submission" date="2021-05" db="EMBL/GenBank/DDBJ databases">
        <authorList>
            <person name="Pan Q."/>
            <person name="Jouanno E."/>
            <person name="Zahm M."/>
            <person name="Klopp C."/>
            <person name="Cabau C."/>
            <person name="Louis A."/>
            <person name="Berthelot C."/>
            <person name="Parey E."/>
            <person name="Roest Crollius H."/>
            <person name="Montfort J."/>
            <person name="Robinson-Rechavi M."/>
            <person name="Bouchez O."/>
            <person name="Lampietro C."/>
            <person name="Lopez Roques C."/>
            <person name="Donnadieu C."/>
            <person name="Postlethwait J."/>
            <person name="Bobe J."/>
            <person name="Dillon D."/>
            <person name="Chandos A."/>
            <person name="von Hippel F."/>
            <person name="Guiguen Y."/>
        </authorList>
    </citation>
    <scope>NUCLEOTIDE SEQUENCE</scope>
    <source>
        <strain evidence="1">YG-Jan2019</strain>
    </source>
</reference>